<keyword evidence="5 7" id="KW-1133">Transmembrane helix</keyword>
<comment type="function">
    <text evidence="7">Catalyzes the transfer of the diacylglyceryl group from phosphatidylglycerol to the sulfhydryl group of the N-terminal cysteine of a prolipoprotein, the first step in the formation of mature lipoproteins.</text>
</comment>
<keyword evidence="4 7" id="KW-0812">Transmembrane</keyword>
<feature type="transmembrane region" description="Helical" evidence="7">
    <location>
        <begin position="280"/>
        <end position="304"/>
    </location>
</feature>
<protein>
    <recommendedName>
        <fullName evidence="7">Phosphatidylglycerol--prolipoprotein diacylglyceryl transferase</fullName>
        <ecNumber evidence="7">2.5.1.145</ecNumber>
    </recommendedName>
</protein>
<feature type="transmembrane region" description="Helical" evidence="7">
    <location>
        <begin position="224"/>
        <end position="242"/>
    </location>
</feature>
<dbReference type="EC" id="2.5.1.145" evidence="7"/>
<comment type="pathway">
    <text evidence="7">Protein modification; lipoprotein biosynthesis (diacylglyceryl transfer).</text>
</comment>
<evidence type="ECO:0000256" key="3">
    <source>
        <dbReference type="ARBA" id="ARBA00022679"/>
    </source>
</evidence>
<evidence type="ECO:0000313" key="9">
    <source>
        <dbReference type="Proteomes" id="UP000825258"/>
    </source>
</evidence>
<evidence type="ECO:0000256" key="5">
    <source>
        <dbReference type="ARBA" id="ARBA00022989"/>
    </source>
</evidence>
<dbReference type="Pfam" id="PF01790">
    <property type="entry name" value="LGT"/>
    <property type="match status" value="1"/>
</dbReference>
<keyword evidence="3 7" id="KW-0808">Transferase</keyword>
<dbReference type="PANTHER" id="PTHR30589:SF0">
    <property type="entry name" value="PHOSPHATIDYLGLYCEROL--PROLIPOPROTEIN DIACYLGLYCERYL TRANSFERASE"/>
    <property type="match status" value="1"/>
</dbReference>
<dbReference type="InterPro" id="IPR001640">
    <property type="entry name" value="Lgt"/>
</dbReference>
<keyword evidence="9" id="KW-1185">Reference proteome</keyword>
<evidence type="ECO:0000256" key="1">
    <source>
        <dbReference type="ARBA" id="ARBA00007150"/>
    </source>
</evidence>
<comment type="subcellular location">
    <subcellularLocation>
        <location evidence="7">Cell membrane</location>
        <topology evidence="7">Multi-pass membrane protein</topology>
    </subcellularLocation>
</comment>
<dbReference type="Proteomes" id="UP000825258">
    <property type="component" value="Chromosome"/>
</dbReference>
<dbReference type="RefSeq" id="WP_255567298.1">
    <property type="nucleotide sequence ID" value="NZ_AP024749.1"/>
</dbReference>
<feature type="binding site" evidence="7">
    <location>
        <position position="151"/>
    </location>
    <ligand>
        <name>a 1,2-diacyl-sn-glycero-3-phospho-(1'-sn-glycerol)</name>
        <dbReference type="ChEBI" id="CHEBI:64716"/>
    </ligand>
</feature>
<feature type="transmembrane region" description="Helical" evidence="7">
    <location>
        <begin position="249"/>
        <end position="268"/>
    </location>
</feature>
<proteinExistence type="inferred from homology"/>
<comment type="catalytic activity">
    <reaction evidence="7">
        <text>L-cysteinyl-[prolipoprotein] + a 1,2-diacyl-sn-glycero-3-phospho-(1'-sn-glycerol) = an S-1,2-diacyl-sn-glyceryl-L-cysteinyl-[prolipoprotein] + sn-glycerol 1-phosphate + H(+)</text>
        <dbReference type="Rhea" id="RHEA:56712"/>
        <dbReference type="Rhea" id="RHEA-COMP:14679"/>
        <dbReference type="Rhea" id="RHEA-COMP:14680"/>
        <dbReference type="ChEBI" id="CHEBI:15378"/>
        <dbReference type="ChEBI" id="CHEBI:29950"/>
        <dbReference type="ChEBI" id="CHEBI:57685"/>
        <dbReference type="ChEBI" id="CHEBI:64716"/>
        <dbReference type="ChEBI" id="CHEBI:140658"/>
        <dbReference type="EC" id="2.5.1.145"/>
    </reaction>
</comment>
<accession>A0ABN6HWK1</accession>
<keyword evidence="6 7" id="KW-0472">Membrane</keyword>
<evidence type="ECO:0000256" key="6">
    <source>
        <dbReference type="ARBA" id="ARBA00023136"/>
    </source>
</evidence>
<evidence type="ECO:0000313" key="8">
    <source>
        <dbReference type="EMBL" id="BCY28732.1"/>
    </source>
</evidence>
<dbReference type="EMBL" id="AP024749">
    <property type="protein sequence ID" value="BCY28732.1"/>
    <property type="molecule type" value="Genomic_DNA"/>
</dbReference>
<feature type="transmembrane region" description="Helical" evidence="7">
    <location>
        <begin position="23"/>
        <end position="44"/>
    </location>
</feature>
<feature type="transmembrane region" description="Helical" evidence="7">
    <location>
        <begin position="135"/>
        <end position="156"/>
    </location>
</feature>
<evidence type="ECO:0000256" key="7">
    <source>
        <dbReference type="HAMAP-Rule" id="MF_01147"/>
    </source>
</evidence>
<reference evidence="8 9" key="1">
    <citation type="submission" date="2021-06" db="EMBL/GenBank/DDBJ databases">
        <title>Whole genome sequences of Flavobacterium sp. KK2020170 and assembly.</title>
        <authorList>
            <person name="Kitahara K."/>
            <person name="Miyoshi S."/>
            <person name="Uesaka K."/>
        </authorList>
    </citation>
    <scope>NUCLEOTIDE SEQUENCE [LARGE SCALE GENOMIC DNA]</scope>
    <source>
        <strain evidence="8 9">KK2020170</strain>
    </source>
</reference>
<evidence type="ECO:0000256" key="4">
    <source>
        <dbReference type="ARBA" id="ARBA00022692"/>
    </source>
</evidence>
<dbReference type="NCBIfam" id="TIGR00544">
    <property type="entry name" value="lgt"/>
    <property type="match status" value="1"/>
</dbReference>
<evidence type="ECO:0000256" key="2">
    <source>
        <dbReference type="ARBA" id="ARBA00022475"/>
    </source>
</evidence>
<feature type="transmembrane region" description="Helical" evidence="7">
    <location>
        <begin position="101"/>
        <end position="123"/>
    </location>
</feature>
<dbReference type="PANTHER" id="PTHR30589">
    <property type="entry name" value="PROLIPOPROTEIN DIACYLGLYCERYL TRANSFERASE"/>
    <property type="match status" value="1"/>
</dbReference>
<name>A0ABN6HWK1_9FLAO</name>
<feature type="transmembrane region" description="Helical" evidence="7">
    <location>
        <begin position="56"/>
        <end position="76"/>
    </location>
</feature>
<keyword evidence="2 7" id="KW-1003">Cell membrane</keyword>
<sequence length="310" mass="35747">MRFLAMIWNPSEGIDLGIINVRFYSLMFVVAFGLGWYVMKAIYEREEESLEKLDKLFLYTVLATLIGARLGHVFFYDWDYFKDHPLEILLPIKETAEGWKFTGFAGLASHGAAISIILVMWYYSKNIIKKPILWILDRIVIPVSLGAIFVRLGNFFNSEIIGKPTSESSFLATKFIRGEDTLNSYEVTKLTQIPDVDQAFNAVKSNPQFVEILNSIPYRYPAQLYEAIGYVFVFAILFYLYWKTETRQKLGYLFGVFLVLLWTVRFFVEYVKESQGGFENALGVFSTGQWLSIPFIIAGIYFIVKAKKVE</sequence>
<gene>
    <name evidence="7 8" type="primary">lgt</name>
    <name evidence="8" type="ORF">KK2020170_16000</name>
</gene>
<organism evidence="8 9">
    <name type="scientific">Flavobacterium okayamense</name>
    <dbReference type="NCBI Taxonomy" id="2830782"/>
    <lineage>
        <taxon>Bacteria</taxon>
        <taxon>Pseudomonadati</taxon>
        <taxon>Bacteroidota</taxon>
        <taxon>Flavobacteriia</taxon>
        <taxon>Flavobacteriales</taxon>
        <taxon>Flavobacteriaceae</taxon>
        <taxon>Flavobacterium</taxon>
    </lineage>
</organism>
<comment type="similarity">
    <text evidence="1 7">Belongs to the Lgt family.</text>
</comment>
<dbReference type="GO" id="GO:0016740">
    <property type="term" value="F:transferase activity"/>
    <property type="evidence" value="ECO:0007669"/>
    <property type="project" value="UniProtKB-KW"/>
</dbReference>
<dbReference type="HAMAP" id="MF_01147">
    <property type="entry name" value="Lgt"/>
    <property type="match status" value="1"/>
</dbReference>